<dbReference type="InterPro" id="IPR047650">
    <property type="entry name" value="Transpos_IS110"/>
</dbReference>
<dbReference type="Pfam" id="PF02371">
    <property type="entry name" value="Transposase_20"/>
    <property type="match status" value="1"/>
</dbReference>
<dbReference type="GO" id="GO:0006313">
    <property type="term" value="P:DNA transposition"/>
    <property type="evidence" value="ECO:0007669"/>
    <property type="project" value="InterPro"/>
</dbReference>
<gene>
    <name evidence="4" type="ORF">LMG27198_01090</name>
</gene>
<evidence type="ECO:0000313" key="5">
    <source>
        <dbReference type="Proteomes" id="UP001144323"/>
    </source>
</evidence>
<organism evidence="4 5">
    <name type="scientific">Methylocystis echinoides</name>
    <dbReference type="NCBI Taxonomy" id="29468"/>
    <lineage>
        <taxon>Bacteria</taxon>
        <taxon>Pseudomonadati</taxon>
        <taxon>Pseudomonadota</taxon>
        <taxon>Alphaproteobacteria</taxon>
        <taxon>Hyphomicrobiales</taxon>
        <taxon>Methylocystaceae</taxon>
        <taxon>Methylocystis</taxon>
    </lineage>
</organism>
<accession>A0A9W6LQ40</accession>
<keyword evidence="5" id="KW-1185">Reference proteome</keyword>
<feature type="domain" description="Transposase IS116/IS110/IS902 C-terminal" evidence="3">
    <location>
        <begin position="246"/>
        <end position="323"/>
    </location>
</feature>
<dbReference type="PANTHER" id="PTHR33055:SF3">
    <property type="entry name" value="PUTATIVE TRANSPOSASE FOR IS117-RELATED"/>
    <property type="match status" value="1"/>
</dbReference>
<dbReference type="Proteomes" id="UP001144323">
    <property type="component" value="Unassembled WGS sequence"/>
</dbReference>
<evidence type="ECO:0000256" key="1">
    <source>
        <dbReference type="SAM" id="Coils"/>
    </source>
</evidence>
<dbReference type="PANTHER" id="PTHR33055">
    <property type="entry name" value="TRANSPOSASE FOR INSERTION SEQUENCE ELEMENT IS1111A"/>
    <property type="match status" value="1"/>
</dbReference>
<dbReference type="GO" id="GO:0003677">
    <property type="term" value="F:DNA binding"/>
    <property type="evidence" value="ECO:0007669"/>
    <property type="project" value="InterPro"/>
</dbReference>
<dbReference type="AlphaFoldDB" id="A0A9W6LQ40"/>
<protein>
    <submittedName>
        <fullName evidence="4">IS110 family transposase</fullName>
    </submittedName>
</protein>
<dbReference type="EMBL" id="BSEC01000001">
    <property type="protein sequence ID" value="GLI91117.1"/>
    <property type="molecule type" value="Genomic_DNA"/>
</dbReference>
<dbReference type="InterPro" id="IPR003346">
    <property type="entry name" value="Transposase_20"/>
</dbReference>
<sequence length="379" mass="41710">MSLIEDCAGLAGAEPQTWGTGLMNNIVFVGLDVHKATIAVAVAEGGRGGEVRELGNFINRPDHIGELVARLAKGGRSLSFCYEAGPCGYGLYRQLTGLGHECLVVAPSLIPMKAGDRIKTDRRDALMLAKLHWAGELTAVWIPDDGHEAMRDLIRARSTAVRVLGKARQHLQGFLLRHGRVYAGKKGWTLAYRRWLTTVRFDHAAQQLVLQDYIHAVADAEARVERLSRQIEDLAQNWSQAPVVAALQAMRGVAFIVAVTLVAEVGDFTRFPNPRQLMAYLGLVPSERSSGSTVRRAGITKAGNALARRALIEGAWTYRMQPRVSRKLHDRIEALPQTVRDIAWKAQVRLCARYRRLAAAGKPKVVVTTAIAREMLGFV</sequence>
<evidence type="ECO:0000259" key="2">
    <source>
        <dbReference type="Pfam" id="PF01548"/>
    </source>
</evidence>
<dbReference type="GO" id="GO:0004803">
    <property type="term" value="F:transposase activity"/>
    <property type="evidence" value="ECO:0007669"/>
    <property type="project" value="InterPro"/>
</dbReference>
<dbReference type="Pfam" id="PF01548">
    <property type="entry name" value="DEDD_Tnp_IS110"/>
    <property type="match status" value="1"/>
</dbReference>
<feature type="domain" description="Transposase IS110-like N-terminal" evidence="2">
    <location>
        <begin position="29"/>
        <end position="176"/>
    </location>
</feature>
<proteinExistence type="predicted"/>
<comment type="caution">
    <text evidence="4">The sequence shown here is derived from an EMBL/GenBank/DDBJ whole genome shotgun (WGS) entry which is preliminary data.</text>
</comment>
<evidence type="ECO:0000259" key="3">
    <source>
        <dbReference type="Pfam" id="PF02371"/>
    </source>
</evidence>
<dbReference type="InterPro" id="IPR002525">
    <property type="entry name" value="Transp_IS110-like_N"/>
</dbReference>
<evidence type="ECO:0000313" key="4">
    <source>
        <dbReference type="EMBL" id="GLI91117.1"/>
    </source>
</evidence>
<dbReference type="NCBIfam" id="NF033542">
    <property type="entry name" value="transpos_IS110"/>
    <property type="match status" value="1"/>
</dbReference>
<feature type="coiled-coil region" evidence="1">
    <location>
        <begin position="210"/>
        <end position="237"/>
    </location>
</feature>
<reference evidence="4" key="1">
    <citation type="journal article" date="2023" name="Int. J. Syst. Evol. Microbiol.">
        <title>Methylocystis iwaonis sp. nov., a type II methane-oxidizing bacterium from surface soil of a rice paddy field in Japan, and emended description of the genus Methylocystis (ex Whittenbury et al. 1970) Bowman et al. 1993.</title>
        <authorList>
            <person name="Kaise H."/>
            <person name="Sawadogo J.B."/>
            <person name="Alam M.S."/>
            <person name="Ueno C."/>
            <person name="Dianou D."/>
            <person name="Shinjo R."/>
            <person name="Asakawa S."/>
        </authorList>
    </citation>
    <scope>NUCLEOTIDE SEQUENCE</scope>
    <source>
        <strain evidence="4">LMG27198</strain>
    </source>
</reference>
<name>A0A9W6LQ40_9HYPH</name>
<keyword evidence="1" id="KW-0175">Coiled coil</keyword>